<evidence type="ECO:0000256" key="1">
    <source>
        <dbReference type="SAM" id="SignalP"/>
    </source>
</evidence>
<reference evidence="2" key="1">
    <citation type="submission" date="2022-03" db="EMBL/GenBank/DDBJ databases">
        <title>A functionally conserved STORR gene fusion in Papaver species that diverged 16.8 million years ago.</title>
        <authorList>
            <person name="Catania T."/>
        </authorList>
    </citation>
    <scope>NUCLEOTIDE SEQUENCE</scope>
    <source>
        <strain evidence="2">S-191538</strain>
    </source>
</reference>
<name>A0AA41V4M0_PAPNU</name>
<keyword evidence="3" id="KW-1185">Reference proteome</keyword>
<dbReference type="AlphaFoldDB" id="A0AA41V4M0"/>
<dbReference type="EMBL" id="JAJJMA010035884">
    <property type="protein sequence ID" value="MCL7024558.1"/>
    <property type="molecule type" value="Genomic_DNA"/>
</dbReference>
<dbReference type="Proteomes" id="UP001177140">
    <property type="component" value="Unassembled WGS sequence"/>
</dbReference>
<organism evidence="2 3">
    <name type="scientific">Papaver nudicaule</name>
    <name type="common">Iceland poppy</name>
    <dbReference type="NCBI Taxonomy" id="74823"/>
    <lineage>
        <taxon>Eukaryota</taxon>
        <taxon>Viridiplantae</taxon>
        <taxon>Streptophyta</taxon>
        <taxon>Embryophyta</taxon>
        <taxon>Tracheophyta</taxon>
        <taxon>Spermatophyta</taxon>
        <taxon>Magnoliopsida</taxon>
        <taxon>Ranunculales</taxon>
        <taxon>Papaveraceae</taxon>
        <taxon>Papaveroideae</taxon>
        <taxon>Papaver</taxon>
    </lineage>
</organism>
<accession>A0AA41V4M0</accession>
<keyword evidence="1" id="KW-0732">Signal</keyword>
<sequence>MAKISVVFLCFFLFVLIANPVSSSSRMLLQKDRCPDYDGTLVCVQECAPNTSACPIGQKQLLADGCGCTKCCPI</sequence>
<proteinExistence type="predicted"/>
<protein>
    <submittedName>
        <fullName evidence="2">Uncharacterized protein</fullName>
    </submittedName>
</protein>
<evidence type="ECO:0000313" key="2">
    <source>
        <dbReference type="EMBL" id="MCL7024558.1"/>
    </source>
</evidence>
<feature type="signal peptide" evidence="1">
    <location>
        <begin position="1"/>
        <end position="23"/>
    </location>
</feature>
<feature type="chain" id="PRO_5041284843" evidence="1">
    <location>
        <begin position="24"/>
        <end position="74"/>
    </location>
</feature>
<evidence type="ECO:0000313" key="3">
    <source>
        <dbReference type="Proteomes" id="UP001177140"/>
    </source>
</evidence>
<gene>
    <name evidence="2" type="ORF">MKW94_013868</name>
</gene>
<comment type="caution">
    <text evidence="2">The sequence shown here is derived from an EMBL/GenBank/DDBJ whole genome shotgun (WGS) entry which is preliminary data.</text>
</comment>